<keyword evidence="4" id="KW-1185">Reference proteome</keyword>
<gene>
    <name evidence="3" type="ORF">GO485_22515</name>
</gene>
<dbReference type="InterPro" id="IPR000182">
    <property type="entry name" value="GNAT_dom"/>
</dbReference>
<evidence type="ECO:0000256" key="1">
    <source>
        <dbReference type="SAM" id="MobiDB-lite"/>
    </source>
</evidence>
<feature type="compositionally biased region" description="Basic residues" evidence="1">
    <location>
        <begin position="33"/>
        <end position="46"/>
    </location>
</feature>
<evidence type="ECO:0000313" key="3">
    <source>
        <dbReference type="EMBL" id="QGZ41553.1"/>
    </source>
</evidence>
<dbReference type="SUPFAM" id="SSF55729">
    <property type="entry name" value="Acyl-CoA N-acyltransferases (Nat)"/>
    <property type="match status" value="1"/>
</dbReference>
<evidence type="ECO:0000313" key="4">
    <source>
        <dbReference type="Proteomes" id="UP000437862"/>
    </source>
</evidence>
<dbReference type="Proteomes" id="UP000437862">
    <property type="component" value="Chromosome"/>
</dbReference>
<dbReference type="InterPro" id="IPR016181">
    <property type="entry name" value="Acyl_CoA_acyltransferase"/>
</dbReference>
<proteinExistence type="predicted"/>
<reference evidence="3 4" key="1">
    <citation type="submission" date="2019-12" db="EMBL/GenBank/DDBJ databases">
        <title>Draft Genome Sequences of Six Type Strains of the Genus Massilia.</title>
        <authorList>
            <person name="Miess H."/>
            <person name="Frediansyah A."/>
            <person name="Goeker M."/>
            <person name="Gross H."/>
        </authorList>
    </citation>
    <scope>NUCLEOTIDE SEQUENCE [LARGE SCALE GENOMIC DNA]</scope>
    <source>
        <strain evidence="3 4">DSM 26639</strain>
    </source>
</reference>
<dbReference type="EMBL" id="CP046904">
    <property type="protein sequence ID" value="QGZ41553.1"/>
    <property type="molecule type" value="Genomic_DNA"/>
</dbReference>
<protein>
    <submittedName>
        <fullName evidence="3">GNAT family N-acetyltransferase</fullName>
    </submittedName>
</protein>
<accession>A0ABX6FW24</accession>
<dbReference type="Gene3D" id="3.40.630.30">
    <property type="match status" value="1"/>
</dbReference>
<organism evidence="3 4">
    <name type="scientific">Pseudoduganella flava</name>
    <dbReference type="NCBI Taxonomy" id="871742"/>
    <lineage>
        <taxon>Bacteria</taxon>
        <taxon>Pseudomonadati</taxon>
        <taxon>Pseudomonadota</taxon>
        <taxon>Betaproteobacteria</taxon>
        <taxon>Burkholderiales</taxon>
        <taxon>Oxalobacteraceae</taxon>
        <taxon>Telluria group</taxon>
        <taxon>Pseudoduganella</taxon>
    </lineage>
</organism>
<name>A0ABX6FW24_9BURK</name>
<evidence type="ECO:0000259" key="2">
    <source>
        <dbReference type="PROSITE" id="PS51186"/>
    </source>
</evidence>
<sequence>MERRDGGGGLARATARRRAVGVDQRDEIGGCRLRGRGQRAGAKHRRGGDTEARKAEHRYGRGRKGKEQPCRARARWCSRWGQCASFQVPPQVVSLQPYRAFKTTLQTALTSSTVSVRHGSGLSLALCAAYTPANSPWGVRAWRYHVLAGGTRVGTISLRDGHTRVFTHLVGHIGFAIDAEHRGHGYAGQAVLALLPEARRLVDIVWITTTPDNTACRRALERIGCVLVEAVDIPSYYVTYAQGERTKLRYRLELDGW</sequence>
<dbReference type="Pfam" id="PF13302">
    <property type="entry name" value="Acetyltransf_3"/>
    <property type="match status" value="1"/>
</dbReference>
<feature type="domain" description="N-acetyltransferase" evidence="2">
    <location>
        <begin position="103"/>
        <end position="255"/>
    </location>
</feature>
<dbReference type="PROSITE" id="PS51186">
    <property type="entry name" value="GNAT"/>
    <property type="match status" value="1"/>
</dbReference>
<feature type="region of interest" description="Disordered" evidence="1">
    <location>
        <begin position="1"/>
        <end position="66"/>
    </location>
</feature>
<feature type="compositionally biased region" description="Basic and acidic residues" evidence="1">
    <location>
        <begin position="47"/>
        <end position="66"/>
    </location>
</feature>